<keyword evidence="2" id="KW-0808">Transferase</keyword>
<dbReference type="OrthoDB" id="7062303at2"/>
<dbReference type="CDD" id="cd02440">
    <property type="entry name" value="AdoMet_MTases"/>
    <property type="match status" value="1"/>
</dbReference>
<keyword evidence="3" id="KW-1185">Reference proteome</keyword>
<reference evidence="3" key="1">
    <citation type="submission" date="2016-02" db="EMBL/GenBank/DDBJ databases">
        <authorList>
            <person name="Kaur G."/>
            <person name="Nair G.R."/>
            <person name="Mayilraj S."/>
        </authorList>
    </citation>
    <scope>NUCLEOTIDE SEQUENCE [LARGE SCALE GENOMIC DNA]</scope>
    <source>
        <strain evidence="3">GA-15</strain>
    </source>
</reference>
<evidence type="ECO:0000313" key="2">
    <source>
        <dbReference type="EMBL" id="OAH27288.1"/>
    </source>
</evidence>
<accession>A0A177IEM8</accession>
<dbReference type="PANTHER" id="PTHR43464:SF23">
    <property type="entry name" value="JUVENILE HORMONE ACID O-METHYLTRANSFERASE"/>
    <property type="match status" value="1"/>
</dbReference>
<dbReference type="SUPFAM" id="SSF53335">
    <property type="entry name" value="S-adenosyl-L-methionine-dependent methyltransferases"/>
    <property type="match status" value="1"/>
</dbReference>
<dbReference type="AlphaFoldDB" id="A0A177IEM8"/>
<dbReference type="RefSeq" id="WP_066839867.1">
    <property type="nucleotide sequence ID" value="NZ_LSTQ01000022.1"/>
</dbReference>
<dbReference type="InterPro" id="IPR029063">
    <property type="entry name" value="SAM-dependent_MTases_sf"/>
</dbReference>
<gene>
    <name evidence="2" type="ORF">AYJ05_05350</name>
</gene>
<dbReference type="Pfam" id="PF13649">
    <property type="entry name" value="Methyltransf_25"/>
    <property type="match status" value="1"/>
</dbReference>
<organism evidence="2 3">
    <name type="scientific">Corynebacterium stationis</name>
    <dbReference type="NCBI Taxonomy" id="1705"/>
    <lineage>
        <taxon>Bacteria</taxon>
        <taxon>Bacillati</taxon>
        <taxon>Actinomycetota</taxon>
        <taxon>Actinomycetes</taxon>
        <taxon>Mycobacteriales</taxon>
        <taxon>Corynebacteriaceae</taxon>
        <taxon>Corynebacterium</taxon>
    </lineage>
</organism>
<dbReference type="Proteomes" id="UP000076947">
    <property type="component" value="Unassembled WGS sequence"/>
</dbReference>
<dbReference type="GO" id="GO:0010420">
    <property type="term" value="F:polyprenyldihydroxybenzoate methyltransferase activity"/>
    <property type="evidence" value="ECO:0007669"/>
    <property type="project" value="TreeGrafter"/>
</dbReference>
<evidence type="ECO:0000313" key="3">
    <source>
        <dbReference type="Proteomes" id="UP000076947"/>
    </source>
</evidence>
<feature type="domain" description="Methyltransferase" evidence="1">
    <location>
        <begin position="49"/>
        <end position="140"/>
    </location>
</feature>
<dbReference type="Gene3D" id="3.40.50.150">
    <property type="entry name" value="Vaccinia Virus protein VP39"/>
    <property type="match status" value="1"/>
</dbReference>
<evidence type="ECO:0000259" key="1">
    <source>
        <dbReference type="Pfam" id="PF13649"/>
    </source>
</evidence>
<dbReference type="EMBL" id="LSTQ01000022">
    <property type="protein sequence ID" value="OAH27288.1"/>
    <property type="molecule type" value="Genomic_DNA"/>
</dbReference>
<keyword evidence="2" id="KW-0489">Methyltransferase</keyword>
<protein>
    <submittedName>
        <fullName evidence="2">SAM-dependent methyltransferase</fullName>
    </submittedName>
</protein>
<comment type="caution">
    <text evidence="2">The sequence shown here is derived from an EMBL/GenBank/DDBJ whole genome shotgun (WGS) entry which is preliminary data.</text>
</comment>
<name>A0A177IEM8_9CORY</name>
<dbReference type="InterPro" id="IPR041698">
    <property type="entry name" value="Methyltransf_25"/>
</dbReference>
<sequence>MATWKEITDADPSHSHNYARRWKVLEAEGKDIYGEARTADAMLERGSKVLDAGCGTGRIGGYLARQGHDVLGMDIDPILIDYAREEHPDVRWEVGDLSHDEIPDNGFDFAISAGNVMGFLVPEGREGALRNIFNALEPGGRFLVGFGEGRGWTFEEFFNLVEKVGFRIDFKFSSWDLNTYSANSTFLVAVLSRPGSSLLG</sequence>
<dbReference type="GO" id="GO:0032259">
    <property type="term" value="P:methylation"/>
    <property type="evidence" value="ECO:0007669"/>
    <property type="project" value="UniProtKB-KW"/>
</dbReference>
<proteinExistence type="predicted"/>
<dbReference type="PANTHER" id="PTHR43464">
    <property type="entry name" value="METHYLTRANSFERASE"/>
    <property type="match status" value="1"/>
</dbReference>